<reference evidence="1 2" key="1">
    <citation type="submission" date="2017-09" db="EMBL/GenBank/DDBJ databases">
        <title>Depth-based differentiation of microbial function through sediment-hosted aquifers and enrichment of novel symbionts in the deep terrestrial subsurface.</title>
        <authorList>
            <person name="Probst A.J."/>
            <person name="Ladd B."/>
            <person name="Jarett J.K."/>
            <person name="Geller-Mcgrath D.E."/>
            <person name="Sieber C.M."/>
            <person name="Emerson J.B."/>
            <person name="Anantharaman K."/>
            <person name="Thomas B.C."/>
            <person name="Malmstrom R."/>
            <person name="Stieglmeier M."/>
            <person name="Klingl A."/>
            <person name="Woyke T."/>
            <person name="Ryan C.M."/>
            <person name="Banfield J.F."/>
        </authorList>
    </citation>
    <scope>NUCLEOTIDE SEQUENCE [LARGE SCALE GENOMIC DNA]</scope>
    <source>
        <strain evidence="1">CG22_combo_CG10-13_8_21_14_all_36_13</strain>
    </source>
</reference>
<evidence type="ECO:0000313" key="1">
    <source>
        <dbReference type="EMBL" id="PIP87111.1"/>
    </source>
</evidence>
<proteinExistence type="predicted"/>
<dbReference type="EMBL" id="PCTT01000025">
    <property type="protein sequence ID" value="PIP87111.1"/>
    <property type="molecule type" value="Genomic_DNA"/>
</dbReference>
<feature type="non-terminal residue" evidence="1">
    <location>
        <position position="102"/>
    </location>
</feature>
<accession>A0A2H0DYQ4</accession>
<evidence type="ECO:0000313" key="2">
    <source>
        <dbReference type="Proteomes" id="UP000231143"/>
    </source>
</evidence>
<gene>
    <name evidence="1" type="ORF">COW81_02025</name>
</gene>
<sequence length="102" mass="11766">MEQLDPSQSSAPFMASLTFPVSVKTIVCPQCQSVFFDQGCCESCGHQANVNRIGAPFDEKSFYALKEDYLNSLPQIVRIFSRLEFFMRRTNEDYQKKLLKRL</sequence>
<dbReference type="Proteomes" id="UP000231143">
    <property type="component" value="Unassembled WGS sequence"/>
</dbReference>
<organism evidence="1 2">
    <name type="scientific">Candidatus Campbellbacteria bacterium CG22_combo_CG10-13_8_21_14_all_36_13</name>
    <dbReference type="NCBI Taxonomy" id="1974529"/>
    <lineage>
        <taxon>Bacteria</taxon>
        <taxon>Candidatus Campbelliibacteriota</taxon>
    </lineage>
</organism>
<dbReference type="AlphaFoldDB" id="A0A2H0DYQ4"/>
<protein>
    <submittedName>
        <fullName evidence="1">Uncharacterized protein</fullName>
    </submittedName>
</protein>
<comment type="caution">
    <text evidence="1">The sequence shown here is derived from an EMBL/GenBank/DDBJ whole genome shotgun (WGS) entry which is preliminary data.</text>
</comment>
<name>A0A2H0DYQ4_9BACT</name>